<gene>
    <name evidence="5" type="ordered locus">Cd36_31270</name>
    <name evidence="6" type="ORF">CD36_31270</name>
</gene>
<dbReference type="InterPro" id="IPR000195">
    <property type="entry name" value="Rab-GAP-TBC_dom"/>
</dbReference>
<dbReference type="KEGG" id="cdu:CD36_31270"/>
<feature type="compositionally biased region" description="Low complexity" evidence="3">
    <location>
        <begin position="443"/>
        <end position="459"/>
    </location>
</feature>
<dbReference type="RefSeq" id="XP_002422119.1">
    <property type="nucleotide sequence ID" value="XM_002422074.1"/>
</dbReference>
<dbReference type="InterPro" id="IPR035969">
    <property type="entry name" value="Rab-GAP_TBC_sf"/>
</dbReference>
<dbReference type="CGD" id="CAL0000169151">
    <property type="gene designation" value="Cd36_31270"/>
</dbReference>
<dbReference type="PANTHER" id="PTHR22957">
    <property type="entry name" value="TBC1 DOMAIN FAMILY MEMBER GTPASE-ACTIVATING PROTEIN"/>
    <property type="match status" value="1"/>
</dbReference>
<dbReference type="SUPFAM" id="SSF47923">
    <property type="entry name" value="Ypt/Rab-GAP domain of gyp1p"/>
    <property type="match status" value="2"/>
</dbReference>
<name>B9WM08_CANDC</name>
<evidence type="ECO:0000256" key="2">
    <source>
        <dbReference type="ARBA" id="ARBA00019144"/>
    </source>
</evidence>
<dbReference type="EMBL" id="FM992695">
    <property type="protein sequence ID" value="CAX40121.1"/>
    <property type="molecule type" value="Genomic_DNA"/>
</dbReference>
<sequence length="503" mass="57763">MLKENEIISRALVTIDNFKGSLKAFKSSITAGEYTQLHMPNCFSRTLVWKVCLITDSLKISTWESKLNDSRVVFGQLISRDDMKLPWNKLDPDSMFYHSGDLSGKSSITRKSSLQNPKGLHKVSLLRVNTTEDPLTSSARSSSYVNTGDDLELLQTIILDIDRLFPGEGFFNESNQYSIHCKKQLIEILYLWSKCNPQVGYKQGLHEILGLIYMNLSQESVDISQTNTFSSDDMKILSLYDIHYLCHDVFTIFNKFMLQSGNITHFYASEDALWKSIEKFNACLMKIDQFIHYTLSTKLNLEAQLWIIRYLRLLLLRELGSDLETTMLLWDKLVSLQLPINSGNSISAIPDILNFMIIQLLIQVKTDILSSDFSECLSILLHYPFKPASHTEKHEFVKRLFKDAVKLYEKRNDDLKLYEYGIRLNNRYNPNLRILMNYSNGERSSSESVNSSRAASPAPSTNPPPTSAPPLLSSSRNDNMKFEKMRLEMRLKKKAQSMINHPK</sequence>
<dbReference type="GeneID" id="8049748"/>
<evidence type="ECO:0000313" key="6">
    <source>
        <dbReference type="EMBL" id="CAX40121.1"/>
    </source>
</evidence>
<evidence type="ECO:0000313" key="7">
    <source>
        <dbReference type="Proteomes" id="UP000002605"/>
    </source>
</evidence>
<protein>
    <recommendedName>
        <fullName evidence="2">Oxidant-induced cell-cycle arrest protein 5</fullName>
    </recommendedName>
</protein>
<evidence type="ECO:0000256" key="3">
    <source>
        <dbReference type="SAM" id="MobiDB-lite"/>
    </source>
</evidence>
<dbReference type="GO" id="GO:0006886">
    <property type="term" value="P:intracellular protein transport"/>
    <property type="evidence" value="ECO:0007669"/>
    <property type="project" value="TreeGrafter"/>
</dbReference>
<feature type="region of interest" description="Disordered" evidence="3">
    <location>
        <begin position="443"/>
        <end position="484"/>
    </location>
</feature>
<evidence type="ECO:0000259" key="4">
    <source>
        <dbReference type="PROSITE" id="PS50086"/>
    </source>
</evidence>
<dbReference type="Proteomes" id="UP000002605">
    <property type="component" value="Chromosome R"/>
</dbReference>
<reference evidence="6 7" key="1">
    <citation type="journal article" date="2009" name="Genome Res.">
        <title>Comparative genomics of the fungal pathogens Candida dubliniensis and Candida albicans.</title>
        <authorList>
            <person name="Jackson A.P."/>
            <person name="Gamble J.A."/>
            <person name="Yeomans T."/>
            <person name="Moran G.P."/>
            <person name="Saunders D."/>
            <person name="Harris D."/>
            <person name="Aslett M."/>
            <person name="Barrell J.F."/>
            <person name="Butler G."/>
            <person name="Citiulo F."/>
            <person name="Coleman D.C."/>
            <person name="de Groot P.W.J."/>
            <person name="Goodwin T.J."/>
            <person name="Quail M.A."/>
            <person name="McQuillan J."/>
            <person name="Munro C.A."/>
            <person name="Pain A."/>
            <person name="Poulter R.T."/>
            <person name="Rajandream M.A."/>
            <person name="Renauld H."/>
            <person name="Spiering M.J."/>
            <person name="Tivey A."/>
            <person name="Gow N.A.R."/>
            <person name="Barrell B."/>
            <person name="Sullivan D.J."/>
            <person name="Berriman M."/>
        </authorList>
    </citation>
    <scope>NUCLEOTIDE SEQUENCE [LARGE SCALE GENOMIC DNA]</scope>
    <source>
        <strain evidence="7">CD36 / ATCC MYA-646 / CBS 7987 / NCPF 3949 / NRRL Y-17841</strain>
    </source>
</reference>
<keyword evidence="7" id="KW-1185">Reference proteome</keyword>
<accession>B9WM08</accession>
<dbReference type="HOGENOM" id="CLU_042943_0_0_1"/>
<proteinExistence type="inferred from homology"/>
<dbReference type="PANTHER" id="PTHR22957:SF27">
    <property type="entry name" value="TBC1 DOMAIN FAMILY MEMBER 13"/>
    <property type="match status" value="1"/>
</dbReference>
<comment type="similarity">
    <text evidence="1">Belongs to the OCA5 family.</text>
</comment>
<dbReference type="eggNOG" id="KOG1091">
    <property type="taxonomic scope" value="Eukaryota"/>
</dbReference>
<dbReference type="Pfam" id="PF00566">
    <property type="entry name" value="RabGAP-TBC"/>
    <property type="match status" value="1"/>
</dbReference>
<organism evidence="6 7">
    <name type="scientific">Candida dubliniensis (strain CD36 / ATCC MYA-646 / CBS 7987 / NCPF 3949 / NRRL Y-17841)</name>
    <name type="common">Yeast</name>
    <dbReference type="NCBI Taxonomy" id="573826"/>
    <lineage>
        <taxon>Eukaryota</taxon>
        <taxon>Fungi</taxon>
        <taxon>Dikarya</taxon>
        <taxon>Ascomycota</taxon>
        <taxon>Saccharomycotina</taxon>
        <taxon>Pichiomycetes</taxon>
        <taxon>Debaryomycetaceae</taxon>
        <taxon>Candida/Lodderomyces clade</taxon>
        <taxon>Candida</taxon>
    </lineage>
</organism>
<dbReference type="SMART" id="SM00164">
    <property type="entry name" value="TBC"/>
    <property type="match status" value="1"/>
</dbReference>
<dbReference type="PROSITE" id="PS50086">
    <property type="entry name" value="TBC_RABGAP"/>
    <property type="match status" value="1"/>
</dbReference>
<dbReference type="Gene3D" id="1.10.472.80">
    <property type="entry name" value="Ypt/Rab-GAP domain of gyp1p, domain 3"/>
    <property type="match status" value="1"/>
</dbReference>
<dbReference type="Gene3D" id="1.10.8.270">
    <property type="entry name" value="putative rabgap domain of human tbc1 domain family member 14 like domains"/>
    <property type="match status" value="1"/>
</dbReference>
<dbReference type="AlphaFoldDB" id="B9WM08"/>
<dbReference type="VEuPathDB" id="FungiDB:CD36_31270"/>
<dbReference type="OrthoDB" id="27140at2759"/>
<evidence type="ECO:0000256" key="1">
    <source>
        <dbReference type="ARBA" id="ARBA00005521"/>
    </source>
</evidence>
<feature type="domain" description="Rab-GAP TBC" evidence="4">
    <location>
        <begin position="53"/>
        <end position="337"/>
    </location>
</feature>
<dbReference type="GO" id="GO:0005096">
    <property type="term" value="F:GTPase activator activity"/>
    <property type="evidence" value="ECO:0007669"/>
    <property type="project" value="TreeGrafter"/>
</dbReference>
<evidence type="ECO:0000313" key="5">
    <source>
        <dbReference type="CGD" id="CAL0000169151"/>
    </source>
</evidence>